<dbReference type="GO" id="GO:0005737">
    <property type="term" value="C:cytoplasm"/>
    <property type="evidence" value="ECO:0007669"/>
    <property type="project" value="TreeGrafter"/>
</dbReference>
<accession>A0A6J4T576</accession>
<evidence type="ECO:0000313" key="3">
    <source>
        <dbReference type="EMBL" id="CAA9514106.1"/>
    </source>
</evidence>
<evidence type="ECO:0000256" key="1">
    <source>
        <dbReference type="SAM" id="MobiDB-lite"/>
    </source>
</evidence>
<feature type="region of interest" description="Disordered" evidence="1">
    <location>
        <begin position="321"/>
        <end position="352"/>
    </location>
</feature>
<organism evidence="3">
    <name type="scientific">uncultured Solirubrobacteraceae bacterium</name>
    <dbReference type="NCBI Taxonomy" id="1162706"/>
    <lineage>
        <taxon>Bacteria</taxon>
        <taxon>Bacillati</taxon>
        <taxon>Actinomycetota</taxon>
        <taxon>Thermoleophilia</taxon>
        <taxon>Solirubrobacterales</taxon>
        <taxon>Solirubrobacteraceae</taxon>
        <taxon>environmental samples</taxon>
    </lineage>
</organism>
<reference evidence="3" key="1">
    <citation type="submission" date="2020-02" db="EMBL/GenBank/DDBJ databases">
        <authorList>
            <person name="Meier V. D."/>
        </authorList>
    </citation>
    <scope>NUCLEOTIDE SEQUENCE</scope>
    <source>
        <strain evidence="3">AVDCRST_MAG53</strain>
    </source>
</reference>
<dbReference type="PANTHER" id="PTHR48079">
    <property type="entry name" value="PROTEIN YEEZ"/>
    <property type="match status" value="1"/>
</dbReference>
<dbReference type="Pfam" id="PF01370">
    <property type="entry name" value="Epimerase"/>
    <property type="match status" value="1"/>
</dbReference>
<name>A0A6J4T576_9ACTN</name>
<dbReference type="SUPFAM" id="SSF51735">
    <property type="entry name" value="NAD(P)-binding Rossmann-fold domains"/>
    <property type="match status" value="1"/>
</dbReference>
<dbReference type="PANTHER" id="PTHR48079:SF6">
    <property type="entry name" value="NAD(P)-BINDING DOMAIN-CONTAINING PROTEIN-RELATED"/>
    <property type="match status" value="1"/>
</dbReference>
<dbReference type="Gene3D" id="3.40.50.720">
    <property type="entry name" value="NAD(P)-binding Rossmann-like Domain"/>
    <property type="match status" value="1"/>
</dbReference>
<dbReference type="AlphaFoldDB" id="A0A6J4T576"/>
<dbReference type="InterPro" id="IPR036291">
    <property type="entry name" value="NAD(P)-bd_dom_sf"/>
</dbReference>
<gene>
    <name evidence="3" type="ORF">AVDCRST_MAG53-2953</name>
</gene>
<proteinExistence type="predicted"/>
<evidence type="ECO:0000259" key="2">
    <source>
        <dbReference type="Pfam" id="PF01370"/>
    </source>
</evidence>
<feature type="domain" description="NAD-dependent epimerase/dehydratase" evidence="2">
    <location>
        <begin position="3"/>
        <end position="234"/>
    </location>
</feature>
<dbReference type="EMBL" id="CADCVR010000089">
    <property type="protein sequence ID" value="CAA9514106.1"/>
    <property type="molecule type" value="Genomic_DNA"/>
</dbReference>
<protein>
    <recommendedName>
        <fullName evidence="2">NAD-dependent epimerase/dehydratase domain-containing protein</fullName>
    </recommendedName>
</protein>
<dbReference type="InterPro" id="IPR001509">
    <property type="entry name" value="Epimerase_deHydtase"/>
</dbReference>
<sequence length="352" mass="37537">MRIVVIGATGNHGIALLRDLSAQSAVTAITGVARRQPELEVPKTEWRVADIVRDDLDTLFAGADAVVHLAWAIQPSRDRALTRAINVDGSTRVFAAAARSGVGALVHASSIGAYSPGPHDPRVDERWPTDGIATSFYSVDKVAAERALDAVEAAHPELRVVRLRPALVFQRGAAEEIRRLFAGPFLPGRLLRPGVVPFLPDVRGVCFQAVHSADLAQAYRLAVLDPEARGAYNVAAEAPLDLRAIARRLKALPIPVPAGLARAAAAVTWRARLQPTPPGWLDLAVQSPLMDTTRIRTELGWNPERTALEALDDLLEGLRDAAGENTPPLAAGDDAPGRAHEVRTGVGARPGL</sequence>
<dbReference type="GO" id="GO:0004029">
    <property type="term" value="F:aldehyde dehydrogenase (NAD+) activity"/>
    <property type="evidence" value="ECO:0007669"/>
    <property type="project" value="TreeGrafter"/>
</dbReference>
<dbReference type="InterPro" id="IPR051783">
    <property type="entry name" value="NAD(P)-dependent_oxidoreduct"/>
</dbReference>